<comment type="caution">
    <text evidence="4">The sequence shown here is derived from an EMBL/GenBank/DDBJ whole genome shotgun (WGS) entry which is preliminary data.</text>
</comment>
<proteinExistence type="inferred from homology"/>
<dbReference type="Pfam" id="PF00881">
    <property type="entry name" value="Nitroreductase"/>
    <property type="match status" value="1"/>
</dbReference>
<dbReference type="AlphaFoldDB" id="A0A8J6J2D1"/>
<protein>
    <submittedName>
        <fullName evidence="4">Nitroreductase</fullName>
    </submittedName>
</protein>
<dbReference type="SUPFAM" id="SSF55469">
    <property type="entry name" value="FMN-dependent nitroreductase-like"/>
    <property type="match status" value="1"/>
</dbReference>
<dbReference type="PANTHER" id="PTHR43673:SF10">
    <property type="entry name" value="NADH DEHYDROGENASE_NAD(P)H NITROREDUCTASE XCC3605-RELATED"/>
    <property type="match status" value="1"/>
</dbReference>
<dbReference type="GO" id="GO:0016491">
    <property type="term" value="F:oxidoreductase activity"/>
    <property type="evidence" value="ECO:0007669"/>
    <property type="project" value="UniProtKB-KW"/>
</dbReference>
<accession>A0A8J6J2D1</accession>
<keyword evidence="2" id="KW-0560">Oxidoreductase</keyword>
<dbReference type="CDD" id="cd02136">
    <property type="entry name" value="PnbA_NfnB-like"/>
    <property type="match status" value="1"/>
</dbReference>
<evidence type="ECO:0000256" key="1">
    <source>
        <dbReference type="ARBA" id="ARBA00007118"/>
    </source>
</evidence>
<dbReference type="EMBL" id="JACOPP010000032">
    <property type="protein sequence ID" value="MBC5734992.1"/>
    <property type="molecule type" value="Genomic_DNA"/>
</dbReference>
<evidence type="ECO:0000313" key="4">
    <source>
        <dbReference type="EMBL" id="MBC5734992.1"/>
    </source>
</evidence>
<dbReference type="InterPro" id="IPR000415">
    <property type="entry name" value="Nitroreductase-like"/>
</dbReference>
<dbReference type="Proteomes" id="UP000661435">
    <property type="component" value="Unassembled WGS sequence"/>
</dbReference>
<dbReference type="Gene3D" id="3.40.109.10">
    <property type="entry name" value="NADH Oxidase"/>
    <property type="match status" value="1"/>
</dbReference>
<dbReference type="RefSeq" id="WP_186908798.1">
    <property type="nucleotide sequence ID" value="NZ_JACOPP010000032.1"/>
</dbReference>
<evidence type="ECO:0000259" key="3">
    <source>
        <dbReference type="Pfam" id="PF00881"/>
    </source>
</evidence>
<keyword evidence="5" id="KW-1185">Reference proteome</keyword>
<evidence type="ECO:0000256" key="2">
    <source>
        <dbReference type="ARBA" id="ARBA00023002"/>
    </source>
</evidence>
<dbReference type="InterPro" id="IPR029479">
    <property type="entry name" value="Nitroreductase"/>
</dbReference>
<gene>
    <name evidence="4" type="ORF">H8S57_14835</name>
</gene>
<organism evidence="4 5">
    <name type="scientific">Lawsonibacter hominis</name>
    <dbReference type="NCBI Taxonomy" id="2763053"/>
    <lineage>
        <taxon>Bacteria</taxon>
        <taxon>Bacillati</taxon>
        <taxon>Bacillota</taxon>
        <taxon>Clostridia</taxon>
        <taxon>Eubacteriales</taxon>
        <taxon>Oscillospiraceae</taxon>
        <taxon>Lawsonibacter</taxon>
    </lineage>
</organism>
<evidence type="ECO:0000313" key="5">
    <source>
        <dbReference type="Proteomes" id="UP000661435"/>
    </source>
</evidence>
<name>A0A8J6J2D1_9FIRM</name>
<sequence>MNLEALKVLRERRSCRSYKNEQIADAELEAVLEAGTYAPTGRGAQSPVIVAVQDRETIGRLRRMNAAIMGNPDADPFYGAPTVLVVLADKSLPTHVYDGACVMCNLLNAAHAAGLDACWIHRAREEFDSEEGKALLKQWGIEGDYEGIGHCILGYRSGELQSAAERKADYVIRVK</sequence>
<dbReference type="PANTHER" id="PTHR43673">
    <property type="entry name" value="NAD(P)H NITROREDUCTASE YDGI-RELATED"/>
    <property type="match status" value="1"/>
</dbReference>
<reference evidence="4" key="1">
    <citation type="submission" date="2020-08" db="EMBL/GenBank/DDBJ databases">
        <title>Genome public.</title>
        <authorList>
            <person name="Liu C."/>
            <person name="Sun Q."/>
        </authorList>
    </citation>
    <scope>NUCLEOTIDE SEQUENCE</scope>
    <source>
        <strain evidence="4">NSJ-51</strain>
    </source>
</reference>
<feature type="domain" description="Nitroreductase" evidence="3">
    <location>
        <begin position="9"/>
        <end position="155"/>
    </location>
</feature>
<comment type="similarity">
    <text evidence="1">Belongs to the nitroreductase family.</text>
</comment>